<feature type="region of interest" description="Disordered" evidence="1">
    <location>
        <begin position="48"/>
        <end position="122"/>
    </location>
</feature>
<dbReference type="EMBL" id="MIGC01001999">
    <property type="protein sequence ID" value="PHJ21830.1"/>
    <property type="molecule type" value="Genomic_DNA"/>
</dbReference>
<organism evidence="2 3">
    <name type="scientific">Cystoisospora suis</name>
    <dbReference type="NCBI Taxonomy" id="483139"/>
    <lineage>
        <taxon>Eukaryota</taxon>
        <taxon>Sar</taxon>
        <taxon>Alveolata</taxon>
        <taxon>Apicomplexa</taxon>
        <taxon>Conoidasida</taxon>
        <taxon>Coccidia</taxon>
        <taxon>Eucoccidiorida</taxon>
        <taxon>Eimeriorina</taxon>
        <taxon>Sarcocystidae</taxon>
        <taxon>Cystoisospora</taxon>
    </lineage>
</organism>
<comment type="caution">
    <text evidence="2">The sequence shown here is derived from an EMBL/GenBank/DDBJ whole genome shotgun (WGS) entry which is preliminary data.</text>
</comment>
<reference evidence="2 3" key="1">
    <citation type="journal article" date="2017" name="Int. J. Parasitol.">
        <title>The genome of the protozoan parasite Cystoisospora suis and a reverse vaccinology approach to identify vaccine candidates.</title>
        <authorList>
            <person name="Palmieri N."/>
            <person name="Shrestha A."/>
            <person name="Ruttkowski B."/>
            <person name="Beck T."/>
            <person name="Vogl C."/>
            <person name="Tomley F."/>
            <person name="Blake D.P."/>
            <person name="Joachim A."/>
        </authorList>
    </citation>
    <scope>NUCLEOTIDE SEQUENCE [LARGE SCALE GENOMIC DNA]</scope>
    <source>
        <strain evidence="2 3">Wien I</strain>
    </source>
</reference>
<evidence type="ECO:0000313" key="2">
    <source>
        <dbReference type="EMBL" id="PHJ21830.1"/>
    </source>
</evidence>
<gene>
    <name evidence="2" type="ORF">CSUI_004320</name>
</gene>
<sequence>METIEGTQNEISKGFRALQRINTRFRKARAKLYDKETSLLLAAAASRGDPIRGKPDSNSRSFQQDNKLSGVPSNPPTRFRNGQRRWRSSRSSDGLNMTPRGSAADGKGQRRPKTSNNFQGSGTRLLLQTQGETDCGFTPPISKLQGYEILKKTHQTSGISSIPEELGEGTGGFNSHSRCIPDDMRERPGLAPASAKDAAGSLSSHFNGIPTAAAIANAATLACPGAQTNIPAYILELIDAHEAAIKRTAFMTPEALALFRPPAWLQKERCRLQQHHPVPPPLGLHEAIALKNNQMKARQSTHQLGADKATTMKPSSRGVRSANQRPSNSSSSSANPLFYLSSLTKDAGSLGIPGGPSTPRTLATSPRGQTKRKPRRRRRDAYGRKGDHGNISQMRLQHIGDKDGPRLAFKSQSILPSQGTKPIAEEEKLNEISTDIFEIDELREKSRSPVSEKDDSHTRSFACTPGAGCFASKTAIPLIRMYVEKKPTPKSQIPLTSNEGEIPASTEGGYSPTAAEDSPVVFTSPSNVVFCQSQKSIASQSLRNQQDDQTSGSHKNTGASTMQFEKTGYSSVSSAARQLANRSLEREDLAFQRVSMPVMFHLDFLLAHLRKANSVTTCRPPSFHSISSQTKEIYLFGGSSAGVVRVLEVSPFFSLPFLLLRGGLLRKALCRCLAVGTSDGSVDCHVFLFLLDPSSSSPPKKPREEEKMKREKNEGGVDQTRGGENKREKEKKGREQRRRAGEREEEEGEEEESLVDSQKVEMLPQSFFSFKLNGEGVAVL</sequence>
<feature type="compositionally biased region" description="Basic and acidic residues" evidence="1">
    <location>
        <begin position="701"/>
        <end position="742"/>
    </location>
</feature>
<keyword evidence="3" id="KW-1185">Reference proteome</keyword>
<evidence type="ECO:0000256" key="1">
    <source>
        <dbReference type="SAM" id="MobiDB-lite"/>
    </source>
</evidence>
<feature type="compositionally biased region" description="Basic residues" evidence="1">
    <location>
        <begin position="369"/>
        <end position="379"/>
    </location>
</feature>
<dbReference type="OrthoDB" id="334016at2759"/>
<evidence type="ECO:0000313" key="3">
    <source>
        <dbReference type="Proteomes" id="UP000221165"/>
    </source>
</evidence>
<protein>
    <submittedName>
        <fullName evidence="2">Wd g-beta repeat-containing protein</fullName>
    </submittedName>
</protein>
<dbReference type="RefSeq" id="XP_067923509.1">
    <property type="nucleotide sequence ID" value="XM_068064513.1"/>
</dbReference>
<proteinExistence type="predicted"/>
<feature type="compositionally biased region" description="Polar residues" evidence="1">
    <location>
        <begin position="489"/>
        <end position="499"/>
    </location>
</feature>
<dbReference type="AlphaFoldDB" id="A0A2C6KMX4"/>
<dbReference type="Proteomes" id="UP000221165">
    <property type="component" value="Unassembled WGS sequence"/>
</dbReference>
<accession>A0A2C6KMX4</accession>
<feature type="region of interest" description="Disordered" evidence="1">
    <location>
        <begin position="695"/>
        <end position="758"/>
    </location>
</feature>
<feature type="non-terminal residue" evidence="2">
    <location>
        <position position="780"/>
    </location>
</feature>
<feature type="region of interest" description="Disordered" evidence="1">
    <location>
        <begin position="348"/>
        <end position="393"/>
    </location>
</feature>
<name>A0A2C6KMX4_9APIC</name>
<feature type="region of interest" description="Disordered" evidence="1">
    <location>
        <begin position="539"/>
        <end position="563"/>
    </location>
</feature>
<feature type="compositionally biased region" description="Low complexity" evidence="1">
    <location>
        <begin position="320"/>
        <end position="335"/>
    </location>
</feature>
<dbReference type="GeneID" id="94427724"/>
<feature type="region of interest" description="Disordered" evidence="1">
    <location>
        <begin position="296"/>
        <end position="335"/>
    </location>
</feature>
<feature type="region of interest" description="Disordered" evidence="1">
    <location>
        <begin position="489"/>
        <end position="517"/>
    </location>
</feature>
<feature type="compositionally biased region" description="Acidic residues" evidence="1">
    <location>
        <begin position="743"/>
        <end position="754"/>
    </location>
</feature>
<dbReference type="VEuPathDB" id="ToxoDB:CSUI_004320"/>
<feature type="compositionally biased region" description="Polar residues" evidence="1">
    <location>
        <begin position="58"/>
        <end position="67"/>
    </location>
</feature>